<gene>
    <name evidence="1" type="ORF">HINF_LOCUS58703</name>
    <name evidence="2" type="ORF">HINF_LOCUS61607</name>
</gene>
<evidence type="ECO:0000313" key="2">
    <source>
        <dbReference type="EMBL" id="CAL6083195.1"/>
    </source>
</evidence>
<sequence length="281" mass="32975">MYFRLCILLYIDPNCKIYYIILILISNQTYTFIYWEELHVTYFSSTTYIQKLKIPLANEVIILIHNEQGLQPRKKIYEQYSYIFNIQERLGSAFDVRAEEALLKYQLLFSVIDDGFIRLRFSFLAAFLFMRLGQIGCGRQIPRFKVLSWHHQGSVWLRACNQRAFRIGKRQPLHYFLRNADGTTQVDFRIDRLARSSRVTPLDACTRVVSCLGCAQRTQVYLKLMIIHVNLQLYSCTEDRISINASQVSGIIFSILKSIFSQNLEIYNITLCLILIMALYL</sequence>
<evidence type="ECO:0000313" key="3">
    <source>
        <dbReference type="Proteomes" id="UP001642409"/>
    </source>
</evidence>
<dbReference type="EMBL" id="CATOUU010001088">
    <property type="protein sequence ID" value="CAI9971058.1"/>
    <property type="molecule type" value="Genomic_DNA"/>
</dbReference>
<dbReference type="EMBL" id="CAXDID020000370">
    <property type="protein sequence ID" value="CAL6083195.1"/>
    <property type="molecule type" value="Genomic_DNA"/>
</dbReference>
<keyword evidence="3" id="KW-1185">Reference proteome</keyword>
<proteinExistence type="predicted"/>
<name>A0AA86RDH4_9EUKA</name>
<reference evidence="2 3" key="2">
    <citation type="submission" date="2024-07" db="EMBL/GenBank/DDBJ databases">
        <authorList>
            <person name="Akdeniz Z."/>
        </authorList>
    </citation>
    <scope>NUCLEOTIDE SEQUENCE [LARGE SCALE GENOMIC DNA]</scope>
</reference>
<reference evidence="1" key="1">
    <citation type="submission" date="2023-06" db="EMBL/GenBank/DDBJ databases">
        <authorList>
            <person name="Kurt Z."/>
        </authorList>
    </citation>
    <scope>NUCLEOTIDE SEQUENCE</scope>
</reference>
<organism evidence="1">
    <name type="scientific">Hexamita inflata</name>
    <dbReference type="NCBI Taxonomy" id="28002"/>
    <lineage>
        <taxon>Eukaryota</taxon>
        <taxon>Metamonada</taxon>
        <taxon>Diplomonadida</taxon>
        <taxon>Hexamitidae</taxon>
        <taxon>Hexamitinae</taxon>
        <taxon>Hexamita</taxon>
    </lineage>
</organism>
<comment type="caution">
    <text evidence="1">The sequence shown here is derived from an EMBL/GenBank/DDBJ whole genome shotgun (WGS) entry which is preliminary data.</text>
</comment>
<dbReference type="AlphaFoldDB" id="A0AA86RDH4"/>
<accession>A0AA86RDH4</accession>
<protein>
    <submittedName>
        <fullName evidence="2">Hypothetical_protein</fullName>
    </submittedName>
</protein>
<evidence type="ECO:0000313" key="1">
    <source>
        <dbReference type="EMBL" id="CAI9971058.1"/>
    </source>
</evidence>
<dbReference type="Proteomes" id="UP001642409">
    <property type="component" value="Unassembled WGS sequence"/>
</dbReference>